<dbReference type="AlphaFoldDB" id="A0AAV7RY54"/>
<feature type="region of interest" description="Disordered" evidence="1">
    <location>
        <begin position="57"/>
        <end position="83"/>
    </location>
</feature>
<gene>
    <name evidence="2" type="ORF">NDU88_008863</name>
</gene>
<evidence type="ECO:0000256" key="1">
    <source>
        <dbReference type="SAM" id="MobiDB-lite"/>
    </source>
</evidence>
<proteinExistence type="predicted"/>
<evidence type="ECO:0000313" key="2">
    <source>
        <dbReference type="EMBL" id="KAJ1156139.1"/>
    </source>
</evidence>
<organism evidence="2 3">
    <name type="scientific">Pleurodeles waltl</name>
    <name type="common">Iberian ribbed newt</name>
    <dbReference type="NCBI Taxonomy" id="8319"/>
    <lineage>
        <taxon>Eukaryota</taxon>
        <taxon>Metazoa</taxon>
        <taxon>Chordata</taxon>
        <taxon>Craniata</taxon>
        <taxon>Vertebrata</taxon>
        <taxon>Euteleostomi</taxon>
        <taxon>Amphibia</taxon>
        <taxon>Batrachia</taxon>
        <taxon>Caudata</taxon>
        <taxon>Salamandroidea</taxon>
        <taxon>Salamandridae</taxon>
        <taxon>Pleurodelinae</taxon>
        <taxon>Pleurodeles</taxon>
    </lineage>
</organism>
<dbReference type="Proteomes" id="UP001066276">
    <property type="component" value="Chromosome 5"/>
</dbReference>
<dbReference type="EMBL" id="JANPWB010000009">
    <property type="protein sequence ID" value="KAJ1156139.1"/>
    <property type="molecule type" value="Genomic_DNA"/>
</dbReference>
<protein>
    <submittedName>
        <fullName evidence="2">Uncharacterized protein</fullName>
    </submittedName>
</protein>
<keyword evidence="3" id="KW-1185">Reference proteome</keyword>
<reference evidence="2" key="1">
    <citation type="journal article" date="2022" name="bioRxiv">
        <title>Sequencing and chromosome-scale assembly of the giantPleurodeles waltlgenome.</title>
        <authorList>
            <person name="Brown T."/>
            <person name="Elewa A."/>
            <person name="Iarovenko S."/>
            <person name="Subramanian E."/>
            <person name="Araus A.J."/>
            <person name="Petzold A."/>
            <person name="Susuki M."/>
            <person name="Suzuki K.-i.T."/>
            <person name="Hayashi T."/>
            <person name="Toyoda A."/>
            <person name="Oliveira C."/>
            <person name="Osipova E."/>
            <person name="Leigh N.D."/>
            <person name="Simon A."/>
            <person name="Yun M.H."/>
        </authorList>
    </citation>
    <scope>NUCLEOTIDE SEQUENCE</scope>
    <source>
        <strain evidence="2">20211129_DDA</strain>
        <tissue evidence="2">Liver</tissue>
    </source>
</reference>
<sequence length="248" mass="27248">MPVGDLPVFSGMMEWLYNITEKAGNDCYNKTGAKGTVKCGDEAGEVKSSTLVEGLSHGLEEEDGESVNSGPQEVPVKSLTHQQNDQAIKASGTAMNDYQLDTLRAHLWAELQAQAQTGAELSNTDIGAIQWEDEGAQEWEDYDSVEETGQTMSIGASTNAPKDLLQLILKATLGTNQGQQTMDTEMPGIRAKLEVLAERIASFHSCFEQLEQVITKNLADCNARFDDMRTASTKLQRKNRLRKYVTLL</sequence>
<name>A0AAV7RY54_PLEWA</name>
<comment type="caution">
    <text evidence="2">The sequence shown here is derived from an EMBL/GenBank/DDBJ whole genome shotgun (WGS) entry which is preliminary data.</text>
</comment>
<evidence type="ECO:0000313" key="3">
    <source>
        <dbReference type="Proteomes" id="UP001066276"/>
    </source>
</evidence>
<accession>A0AAV7RY54</accession>